<evidence type="ECO:0000256" key="6">
    <source>
        <dbReference type="ARBA" id="ARBA00023004"/>
    </source>
</evidence>
<dbReference type="GO" id="GO:0004497">
    <property type="term" value="F:monooxygenase activity"/>
    <property type="evidence" value="ECO:0007669"/>
    <property type="project" value="UniProtKB-KW"/>
</dbReference>
<keyword evidence="6" id="KW-0408">Iron</keyword>
<proteinExistence type="inferred from homology"/>
<keyword evidence="9" id="KW-1185">Reference proteome</keyword>
<dbReference type="EMBL" id="OY731399">
    <property type="protein sequence ID" value="CAJ1932963.1"/>
    <property type="molecule type" value="Genomic_DNA"/>
</dbReference>
<evidence type="ECO:0000313" key="8">
    <source>
        <dbReference type="EMBL" id="CAJ1932963.1"/>
    </source>
</evidence>
<dbReference type="GO" id="GO:0005506">
    <property type="term" value="F:iron ion binding"/>
    <property type="evidence" value="ECO:0007669"/>
    <property type="project" value="InterPro"/>
</dbReference>
<dbReference type="Proteomes" id="UP001189624">
    <property type="component" value="Chromosome 2"/>
</dbReference>
<comment type="similarity">
    <text evidence="2">Belongs to the cytochrome P450 family.</text>
</comment>
<reference evidence="8" key="1">
    <citation type="submission" date="2023-10" db="EMBL/GenBank/DDBJ databases">
        <authorList>
            <person name="Domelevo Entfellner J.-B."/>
        </authorList>
    </citation>
    <scope>NUCLEOTIDE SEQUENCE</scope>
</reference>
<comment type="cofactor">
    <cofactor evidence="1">
        <name>heme</name>
        <dbReference type="ChEBI" id="CHEBI:30413"/>
    </cofactor>
</comment>
<dbReference type="PANTHER" id="PTHR24296">
    <property type="entry name" value="CYTOCHROME P450"/>
    <property type="match status" value="1"/>
</dbReference>
<dbReference type="GO" id="GO:0016705">
    <property type="term" value="F:oxidoreductase activity, acting on paired donors, with incorporation or reduction of molecular oxygen"/>
    <property type="evidence" value="ECO:0007669"/>
    <property type="project" value="InterPro"/>
</dbReference>
<sequence length="140" mass="16313">MANFFTCLTFFLLQHLYLFELAIAATVFIAFQLFTSRRQHGLPIWPVLRMLPSLIYGLKTNLYEWLTHVLIRKNGTFAFQGPWFTNLECVITSDPRNLELLLRANFSSFPKGKFFRYTLRDLLGDGIFNAENEGVNVRKV</sequence>
<dbReference type="Gramene" id="rna-AYBTSS11_LOCUS6082">
    <property type="protein sequence ID" value="CAJ1932963.1"/>
    <property type="gene ID" value="gene-AYBTSS11_LOCUS6082"/>
</dbReference>
<evidence type="ECO:0000256" key="1">
    <source>
        <dbReference type="ARBA" id="ARBA00001971"/>
    </source>
</evidence>
<dbReference type="AlphaFoldDB" id="A0AA86VA59"/>
<keyword evidence="5" id="KW-0560">Oxidoreductase</keyword>
<keyword evidence="7" id="KW-0503">Monooxygenase</keyword>
<organism evidence="8 9">
    <name type="scientific">Sphenostylis stenocarpa</name>
    <dbReference type="NCBI Taxonomy" id="92480"/>
    <lineage>
        <taxon>Eukaryota</taxon>
        <taxon>Viridiplantae</taxon>
        <taxon>Streptophyta</taxon>
        <taxon>Embryophyta</taxon>
        <taxon>Tracheophyta</taxon>
        <taxon>Spermatophyta</taxon>
        <taxon>Magnoliopsida</taxon>
        <taxon>eudicotyledons</taxon>
        <taxon>Gunneridae</taxon>
        <taxon>Pentapetalae</taxon>
        <taxon>rosids</taxon>
        <taxon>fabids</taxon>
        <taxon>Fabales</taxon>
        <taxon>Fabaceae</taxon>
        <taxon>Papilionoideae</taxon>
        <taxon>50 kb inversion clade</taxon>
        <taxon>NPAAA clade</taxon>
        <taxon>indigoferoid/millettioid clade</taxon>
        <taxon>Phaseoleae</taxon>
        <taxon>Sphenostylis</taxon>
    </lineage>
</organism>
<evidence type="ECO:0000256" key="3">
    <source>
        <dbReference type="ARBA" id="ARBA00022617"/>
    </source>
</evidence>
<dbReference type="GO" id="GO:0020037">
    <property type="term" value="F:heme binding"/>
    <property type="evidence" value="ECO:0007669"/>
    <property type="project" value="InterPro"/>
</dbReference>
<keyword evidence="4" id="KW-0479">Metal-binding</keyword>
<dbReference type="SUPFAM" id="SSF48264">
    <property type="entry name" value="Cytochrome P450"/>
    <property type="match status" value="1"/>
</dbReference>
<name>A0AA86VA59_9FABA</name>
<gene>
    <name evidence="8" type="ORF">AYBTSS11_LOCUS6082</name>
</gene>
<evidence type="ECO:0008006" key="10">
    <source>
        <dbReference type="Google" id="ProtNLM"/>
    </source>
</evidence>
<evidence type="ECO:0000256" key="4">
    <source>
        <dbReference type="ARBA" id="ARBA00022723"/>
    </source>
</evidence>
<accession>A0AA86VA59</accession>
<evidence type="ECO:0000256" key="7">
    <source>
        <dbReference type="ARBA" id="ARBA00023033"/>
    </source>
</evidence>
<protein>
    <recommendedName>
        <fullName evidence="10">Cytochrome P450</fullName>
    </recommendedName>
</protein>
<dbReference type="Gene3D" id="1.10.630.10">
    <property type="entry name" value="Cytochrome P450"/>
    <property type="match status" value="1"/>
</dbReference>
<dbReference type="InterPro" id="IPR036396">
    <property type="entry name" value="Cyt_P450_sf"/>
</dbReference>
<evidence type="ECO:0000256" key="5">
    <source>
        <dbReference type="ARBA" id="ARBA00023002"/>
    </source>
</evidence>
<evidence type="ECO:0000313" key="9">
    <source>
        <dbReference type="Proteomes" id="UP001189624"/>
    </source>
</evidence>
<keyword evidence="3" id="KW-0349">Heme</keyword>
<evidence type="ECO:0000256" key="2">
    <source>
        <dbReference type="ARBA" id="ARBA00010617"/>
    </source>
</evidence>